<evidence type="ECO:0000313" key="2">
    <source>
        <dbReference type="EMBL" id="MPC83171.1"/>
    </source>
</evidence>
<accession>A0A5B7ICI3</accession>
<gene>
    <name evidence="2" type="ORF">E2C01_077867</name>
</gene>
<keyword evidence="3" id="KW-1185">Reference proteome</keyword>
<dbReference type="EMBL" id="VSRR010061743">
    <property type="protein sequence ID" value="MPC83171.1"/>
    <property type="molecule type" value="Genomic_DNA"/>
</dbReference>
<name>A0A5B7ICI3_PORTR</name>
<sequence length="48" mass="5068">MVTRGPRETAGLRSTDTTRYGPAATVEVTGSRQAKTGRSSSVTVGKER</sequence>
<organism evidence="2 3">
    <name type="scientific">Portunus trituberculatus</name>
    <name type="common">Swimming crab</name>
    <name type="synonym">Neptunus trituberculatus</name>
    <dbReference type="NCBI Taxonomy" id="210409"/>
    <lineage>
        <taxon>Eukaryota</taxon>
        <taxon>Metazoa</taxon>
        <taxon>Ecdysozoa</taxon>
        <taxon>Arthropoda</taxon>
        <taxon>Crustacea</taxon>
        <taxon>Multicrustacea</taxon>
        <taxon>Malacostraca</taxon>
        <taxon>Eumalacostraca</taxon>
        <taxon>Eucarida</taxon>
        <taxon>Decapoda</taxon>
        <taxon>Pleocyemata</taxon>
        <taxon>Brachyura</taxon>
        <taxon>Eubrachyura</taxon>
        <taxon>Portunoidea</taxon>
        <taxon>Portunidae</taxon>
        <taxon>Portuninae</taxon>
        <taxon>Portunus</taxon>
    </lineage>
</organism>
<dbReference type="AlphaFoldDB" id="A0A5B7ICI3"/>
<feature type="compositionally biased region" description="Polar residues" evidence="1">
    <location>
        <begin position="28"/>
        <end position="48"/>
    </location>
</feature>
<evidence type="ECO:0000313" key="3">
    <source>
        <dbReference type="Proteomes" id="UP000324222"/>
    </source>
</evidence>
<feature type="region of interest" description="Disordered" evidence="1">
    <location>
        <begin position="1"/>
        <end position="48"/>
    </location>
</feature>
<proteinExistence type="predicted"/>
<comment type="caution">
    <text evidence="2">The sequence shown here is derived from an EMBL/GenBank/DDBJ whole genome shotgun (WGS) entry which is preliminary data.</text>
</comment>
<reference evidence="2 3" key="1">
    <citation type="submission" date="2019-05" db="EMBL/GenBank/DDBJ databases">
        <title>Another draft genome of Portunus trituberculatus and its Hox gene families provides insights of decapod evolution.</title>
        <authorList>
            <person name="Jeong J.-H."/>
            <person name="Song I."/>
            <person name="Kim S."/>
            <person name="Choi T."/>
            <person name="Kim D."/>
            <person name="Ryu S."/>
            <person name="Kim W."/>
        </authorList>
    </citation>
    <scope>NUCLEOTIDE SEQUENCE [LARGE SCALE GENOMIC DNA]</scope>
    <source>
        <tissue evidence="2">Muscle</tissue>
    </source>
</reference>
<dbReference type="Proteomes" id="UP000324222">
    <property type="component" value="Unassembled WGS sequence"/>
</dbReference>
<evidence type="ECO:0000256" key="1">
    <source>
        <dbReference type="SAM" id="MobiDB-lite"/>
    </source>
</evidence>
<protein>
    <submittedName>
        <fullName evidence="2">Uncharacterized protein</fullName>
    </submittedName>
</protein>